<dbReference type="GO" id="GO:0006412">
    <property type="term" value="P:translation"/>
    <property type="evidence" value="ECO:0007669"/>
    <property type="project" value="InterPro"/>
</dbReference>
<dbReference type="InterPro" id="IPR020070">
    <property type="entry name" value="Ribosomal_bL9_N"/>
</dbReference>
<dbReference type="InterPro" id="IPR020069">
    <property type="entry name" value="Ribosomal_bL9_C"/>
</dbReference>
<dbReference type="InterPro" id="IPR020594">
    <property type="entry name" value="Ribosomal_bL9_bac/chp"/>
</dbReference>
<geneLocation type="plastid" evidence="8"/>
<dbReference type="GO" id="GO:0005840">
    <property type="term" value="C:ribosome"/>
    <property type="evidence" value="ECO:0007669"/>
    <property type="project" value="UniProtKB-KW"/>
</dbReference>
<comment type="similarity">
    <text evidence="1">Belongs to the bacterial ribosomal protein bL9 family.</text>
</comment>
<protein>
    <recommendedName>
        <fullName evidence="6">50S ribosomal protein L9, chloroplastic</fullName>
    </recommendedName>
</protein>
<dbReference type="Pfam" id="PF03948">
    <property type="entry name" value="Ribosomal_L9_C"/>
    <property type="match status" value="1"/>
</dbReference>
<reference evidence="8" key="1">
    <citation type="submission" date="2016-01" db="EMBL/GenBank/DDBJ databases">
        <title>The complete plastid genome of Sargassum thunbergii (Fucales, Phaeophyceae).</title>
        <authorList>
            <person name="Yang J.H."/>
        </authorList>
    </citation>
    <scope>NUCLEOTIDE SEQUENCE</scope>
</reference>
<gene>
    <name evidence="8" type="primary">rpl9</name>
</gene>
<dbReference type="InterPro" id="IPR009027">
    <property type="entry name" value="Ribosomal_bL9/RNase_H1_N"/>
</dbReference>
<keyword evidence="3" id="KW-0694">RNA-binding</keyword>
<dbReference type="HAMAP" id="MF_00503">
    <property type="entry name" value="Ribosomal_bL9"/>
    <property type="match status" value="1"/>
</dbReference>
<dbReference type="Gene3D" id="3.10.430.100">
    <property type="entry name" value="Ribosomal protein L9, C-terminal domain"/>
    <property type="match status" value="1"/>
</dbReference>
<dbReference type="PANTHER" id="PTHR21368">
    <property type="entry name" value="50S RIBOSOMAL PROTEIN L9"/>
    <property type="match status" value="1"/>
</dbReference>
<dbReference type="SUPFAM" id="SSF55658">
    <property type="entry name" value="L9 N-domain-like"/>
    <property type="match status" value="1"/>
</dbReference>
<keyword evidence="8" id="KW-0934">Plastid</keyword>
<sequence>MTKKTVQVILSKDIDTLGKEGTIIKVKPGYLRNYLIPGKLAKVATNTLIHKFELKQKDIEIKEKQFLKKCEENKELLESFNKFVIYKKIREDGVFFGKITKKQILDLLNEKVKLKMELNKNQLEFPELKQLGKYTIKIKLANNIIANVNLEILAE</sequence>
<evidence type="ECO:0000256" key="1">
    <source>
        <dbReference type="ARBA" id="ARBA00010605"/>
    </source>
</evidence>
<dbReference type="Pfam" id="PF01281">
    <property type="entry name" value="Ribosomal_L9_N"/>
    <property type="match status" value="1"/>
</dbReference>
<dbReference type="GO" id="GO:0019843">
    <property type="term" value="F:rRNA binding"/>
    <property type="evidence" value="ECO:0007669"/>
    <property type="project" value="UniProtKB-KW"/>
</dbReference>
<evidence type="ECO:0000256" key="4">
    <source>
        <dbReference type="ARBA" id="ARBA00022980"/>
    </source>
</evidence>
<dbReference type="Gene3D" id="3.40.5.10">
    <property type="entry name" value="Ribosomal protein L9, N-terminal domain"/>
    <property type="match status" value="1"/>
</dbReference>
<dbReference type="GO" id="GO:1990904">
    <property type="term" value="C:ribonucleoprotein complex"/>
    <property type="evidence" value="ECO:0007669"/>
    <property type="project" value="UniProtKB-KW"/>
</dbReference>
<dbReference type="AlphaFoldDB" id="A0A0Y0M4B9"/>
<evidence type="ECO:0000313" key="8">
    <source>
        <dbReference type="EMBL" id="AMB49153.1"/>
    </source>
</evidence>
<dbReference type="GO" id="GO:0003735">
    <property type="term" value="F:structural constituent of ribosome"/>
    <property type="evidence" value="ECO:0007669"/>
    <property type="project" value="InterPro"/>
</dbReference>
<keyword evidence="4 8" id="KW-0689">Ribosomal protein</keyword>
<dbReference type="GeneID" id="26830973"/>
<dbReference type="InterPro" id="IPR036935">
    <property type="entry name" value="Ribosomal_bL9_N_sf"/>
</dbReference>
<keyword evidence="5" id="KW-0687">Ribonucleoprotein</keyword>
<organism evidence="8">
    <name type="scientific">Sargassum thunbergii</name>
    <dbReference type="NCBI Taxonomy" id="127542"/>
    <lineage>
        <taxon>Eukaryota</taxon>
        <taxon>Sar</taxon>
        <taxon>Stramenopiles</taxon>
        <taxon>Ochrophyta</taxon>
        <taxon>PX clade</taxon>
        <taxon>Phaeophyceae</taxon>
        <taxon>Fucales</taxon>
        <taxon>Sargassaceae</taxon>
        <taxon>Sargassum</taxon>
    </lineage>
</organism>
<feature type="domain" description="Ribosomal protein L9" evidence="7">
    <location>
        <begin position="18"/>
        <end position="45"/>
    </location>
</feature>
<evidence type="ECO:0000256" key="2">
    <source>
        <dbReference type="ARBA" id="ARBA00022730"/>
    </source>
</evidence>
<evidence type="ECO:0000256" key="6">
    <source>
        <dbReference type="ARBA" id="ARBA00035427"/>
    </source>
</evidence>
<name>A0A0Y0M4B9_9PHAE</name>
<dbReference type="InterPro" id="IPR000244">
    <property type="entry name" value="Ribosomal_bL9"/>
</dbReference>
<dbReference type="NCBIfam" id="TIGR00158">
    <property type="entry name" value="L9"/>
    <property type="match status" value="1"/>
</dbReference>
<keyword evidence="2" id="KW-0699">rRNA-binding</keyword>
<dbReference type="InterPro" id="IPR036791">
    <property type="entry name" value="Ribosomal_bL9_C_sf"/>
</dbReference>
<dbReference type="SUPFAM" id="SSF55653">
    <property type="entry name" value="Ribosomal protein L9 C-domain"/>
    <property type="match status" value="1"/>
</dbReference>
<dbReference type="RefSeq" id="YP_009227403.1">
    <property type="nucleotide sequence ID" value="NC_029134.1"/>
</dbReference>
<evidence type="ECO:0000256" key="3">
    <source>
        <dbReference type="ARBA" id="ARBA00022884"/>
    </source>
</evidence>
<accession>A0A0Y0M4B9</accession>
<proteinExistence type="inferred from homology"/>
<dbReference type="PROSITE" id="PS00651">
    <property type="entry name" value="RIBOSOMAL_L9"/>
    <property type="match status" value="1"/>
</dbReference>
<evidence type="ECO:0000256" key="5">
    <source>
        <dbReference type="ARBA" id="ARBA00023274"/>
    </source>
</evidence>
<evidence type="ECO:0000259" key="7">
    <source>
        <dbReference type="PROSITE" id="PS00651"/>
    </source>
</evidence>
<dbReference type="EMBL" id="KU500638">
    <property type="protein sequence ID" value="AMB49153.1"/>
    <property type="molecule type" value="Genomic_DNA"/>
</dbReference>